<evidence type="ECO:0000313" key="2">
    <source>
        <dbReference type="EMBL" id="HIT93777.1"/>
    </source>
</evidence>
<dbReference type="NCBIfam" id="TIGR01444">
    <property type="entry name" value="fkbM_fam"/>
    <property type="match status" value="1"/>
</dbReference>
<evidence type="ECO:0000259" key="1">
    <source>
        <dbReference type="Pfam" id="PF05050"/>
    </source>
</evidence>
<name>A0A9D1KS66_9FIRM</name>
<organism evidence="2 3">
    <name type="scientific">Candidatus Faecivivens stercoripullorum</name>
    <dbReference type="NCBI Taxonomy" id="2840805"/>
    <lineage>
        <taxon>Bacteria</taxon>
        <taxon>Bacillati</taxon>
        <taxon>Bacillota</taxon>
        <taxon>Clostridia</taxon>
        <taxon>Eubacteriales</taxon>
        <taxon>Oscillospiraceae</taxon>
        <taxon>Oscillospiraceae incertae sedis</taxon>
        <taxon>Candidatus Faecivivens</taxon>
    </lineage>
</organism>
<dbReference type="GO" id="GO:0008168">
    <property type="term" value="F:methyltransferase activity"/>
    <property type="evidence" value="ECO:0007669"/>
    <property type="project" value="UniProtKB-KW"/>
</dbReference>
<comment type="caution">
    <text evidence="2">The sequence shown here is derived from an EMBL/GenBank/DDBJ whole genome shotgun (WGS) entry which is preliminary data.</text>
</comment>
<dbReference type="InterPro" id="IPR029063">
    <property type="entry name" value="SAM-dependent_MTases_sf"/>
</dbReference>
<keyword evidence="2" id="KW-0808">Transferase</keyword>
<dbReference type="InterPro" id="IPR052514">
    <property type="entry name" value="SAM-dependent_MTase"/>
</dbReference>
<evidence type="ECO:0000313" key="3">
    <source>
        <dbReference type="Proteomes" id="UP000824160"/>
    </source>
</evidence>
<dbReference type="EMBL" id="DVLW01000031">
    <property type="protein sequence ID" value="HIT93777.1"/>
    <property type="molecule type" value="Genomic_DNA"/>
</dbReference>
<reference evidence="2" key="2">
    <citation type="journal article" date="2021" name="PeerJ">
        <title>Extensive microbial diversity within the chicken gut microbiome revealed by metagenomics and culture.</title>
        <authorList>
            <person name="Gilroy R."/>
            <person name="Ravi A."/>
            <person name="Getino M."/>
            <person name="Pursley I."/>
            <person name="Horton D.L."/>
            <person name="Alikhan N.F."/>
            <person name="Baker D."/>
            <person name="Gharbi K."/>
            <person name="Hall N."/>
            <person name="Watson M."/>
            <person name="Adriaenssens E.M."/>
            <person name="Foster-Nyarko E."/>
            <person name="Jarju S."/>
            <person name="Secka A."/>
            <person name="Antonio M."/>
            <person name="Oren A."/>
            <person name="Chaudhuri R.R."/>
            <person name="La Ragione R."/>
            <person name="Hildebrand F."/>
            <person name="Pallen M.J."/>
        </authorList>
    </citation>
    <scope>NUCLEOTIDE SEQUENCE</scope>
    <source>
        <strain evidence="2">ChiBcec7-5410</strain>
    </source>
</reference>
<dbReference type="PANTHER" id="PTHR34203:SF15">
    <property type="entry name" value="SLL1173 PROTEIN"/>
    <property type="match status" value="1"/>
</dbReference>
<dbReference type="Proteomes" id="UP000824160">
    <property type="component" value="Unassembled WGS sequence"/>
</dbReference>
<dbReference type="AlphaFoldDB" id="A0A9D1KS66"/>
<protein>
    <submittedName>
        <fullName evidence="2">FkbM family methyltransferase</fullName>
    </submittedName>
</protein>
<dbReference type="GO" id="GO:0032259">
    <property type="term" value="P:methylation"/>
    <property type="evidence" value="ECO:0007669"/>
    <property type="project" value="UniProtKB-KW"/>
</dbReference>
<feature type="domain" description="Methyltransferase FkbM" evidence="1">
    <location>
        <begin position="193"/>
        <end position="330"/>
    </location>
</feature>
<dbReference type="Pfam" id="PF05050">
    <property type="entry name" value="Methyltransf_21"/>
    <property type="match status" value="1"/>
</dbReference>
<reference evidence="2" key="1">
    <citation type="submission" date="2020-10" db="EMBL/GenBank/DDBJ databases">
        <authorList>
            <person name="Gilroy R."/>
        </authorList>
    </citation>
    <scope>NUCLEOTIDE SEQUENCE</scope>
    <source>
        <strain evidence="2">ChiBcec7-5410</strain>
    </source>
</reference>
<accession>A0A9D1KS66</accession>
<dbReference type="SUPFAM" id="SSF53335">
    <property type="entry name" value="S-adenosyl-L-methionine-dependent methyltransferases"/>
    <property type="match status" value="1"/>
</dbReference>
<dbReference type="PANTHER" id="PTHR34203">
    <property type="entry name" value="METHYLTRANSFERASE, FKBM FAMILY PROTEIN"/>
    <property type="match status" value="1"/>
</dbReference>
<dbReference type="Gene3D" id="3.40.50.150">
    <property type="entry name" value="Vaccinia Virus protein VP39"/>
    <property type="match status" value="1"/>
</dbReference>
<gene>
    <name evidence="2" type="ORF">IAC43_01175</name>
</gene>
<keyword evidence="2" id="KW-0489">Methyltransferase</keyword>
<proteinExistence type="predicted"/>
<sequence>MAVSGEFLEKMDIILQEMTLWERLQSETRPVVLYGMGNGAQKAFDECRRRGIEVSGVFATDEFVRGQNFLGYRVEKLAEVESRLDDFVILLCFGSFLPDVMAHIDSIARRHTLYAPDLPLFGGGIWDREYAMAHRVELAESYSLLADDLSKKVFVNLFSYRMTGKLCYLSECESEREEMYRLLKVGGDESFYDLGAYDGDTVRELLEFTGGNFRSVTAVEPDPKNRRKLLQKMEQFMPGITGDERFTLVEGGVWSSDGEETFDNAAGRNSALSAQGKLKVPVYSIDSLTCGKHCTLIKMDVEGAEAEALSGAVKTLEQKPRLLFSAYHRTEDIFALPRLLHRLQPEYRICLRHQPYYPAWEVNFCAWCE</sequence>
<dbReference type="InterPro" id="IPR006342">
    <property type="entry name" value="FkbM_mtfrase"/>
</dbReference>